<dbReference type="InterPro" id="IPR007081">
    <property type="entry name" value="RNA_pol_Rpb1_5"/>
</dbReference>
<dbReference type="GO" id="GO:0003899">
    <property type="term" value="F:DNA-directed RNA polymerase activity"/>
    <property type="evidence" value="ECO:0007669"/>
    <property type="project" value="UniProtKB-EC"/>
</dbReference>
<feature type="domain" description="RNA polymerase Rpb1" evidence="7">
    <location>
        <begin position="56"/>
        <end position="165"/>
    </location>
</feature>
<evidence type="ECO:0000256" key="1">
    <source>
        <dbReference type="ARBA" id="ARBA00012418"/>
    </source>
</evidence>
<evidence type="ECO:0000313" key="10">
    <source>
        <dbReference type="Proteomes" id="UP000224567"/>
    </source>
</evidence>
<dbReference type="OrthoDB" id="270392at2759"/>
<keyword evidence="2 9" id="KW-0240">DNA-directed RNA polymerase</keyword>
<dbReference type="EMBL" id="MLFT02000001">
    <property type="protein sequence ID" value="PHT58110.1"/>
    <property type="molecule type" value="Genomic_DNA"/>
</dbReference>
<dbReference type="STRING" id="33114.A0A2G2XKV1"/>
<evidence type="ECO:0000259" key="7">
    <source>
        <dbReference type="Pfam" id="PF04992"/>
    </source>
</evidence>
<organism evidence="9 10">
    <name type="scientific">Capsicum baccatum</name>
    <name type="common">Peruvian pepper</name>
    <dbReference type="NCBI Taxonomy" id="33114"/>
    <lineage>
        <taxon>Eukaryota</taxon>
        <taxon>Viridiplantae</taxon>
        <taxon>Streptophyta</taxon>
        <taxon>Embryophyta</taxon>
        <taxon>Tracheophyta</taxon>
        <taxon>Spermatophyta</taxon>
        <taxon>Magnoliopsida</taxon>
        <taxon>eudicotyledons</taxon>
        <taxon>Gunneridae</taxon>
        <taxon>Pentapetalae</taxon>
        <taxon>asterids</taxon>
        <taxon>lamiids</taxon>
        <taxon>Solanales</taxon>
        <taxon>Solanaceae</taxon>
        <taxon>Solanoideae</taxon>
        <taxon>Capsiceae</taxon>
        <taxon>Capsicum</taxon>
    </lineage>
</organism>
<dbReference type="Pfam" id="PF04992">
    <property type="entry name" value="RNA_pol_Rpb1_6"/>
    <property type="match status" value="1"/>
</dbReference>
<comment type="caution">
    <text evidence="9">The sequence shown here is derived from an EMBL/GenBank/DDBJ whole genome shotgun (WGS) entry which is preliminary data.</text>
</comment>
<evidence type="ECO:0000256" key="3">
    <source>
        <dbReference type="ARBA" id="ARBA00022679"/>
    </source>
</evidence>
<gene>
    <name evidence="9" type="ORF">CQW23_00473</name>
</gene>
<dbReference type="InterPro" id="IPR007075">
    <property type="entry name" value="RNA_pol_Rpb1_6"/>
</dbReference>
<name>A0A2G2XKV1_CAPBA</name>
<keyword evidence="10" id="KW-1185">Reference proteome</keyword>
<dbReference type="PANTHER" id="PTHR19376:SF37">
    <property type="entry name" value="DNA-DIRECTED RNA POLYMERASE II SUBUNIT RPB1"/>
    <property type="match status" value="1"/>
</dbReference>
<evidence type="ECO:0000256" key="4">
    <source>
        <dbReference type="ARBA" id="ARBA00022695"/>
    </source>
</evidence>
<sequence length="299" mass="34125">MGGREGLIDTAVKTSETGYIQRLLVKSMEDIMVKYDGTVRNSLGDVIQFLYREDGIDSVWIETQKLDSLKARRSTFDALYVYEIDDPNWNPSYMLPETVKDLKSIWEICSVFDAEVQKLEADRHQLGTEIVVAGDDSWPLPVNIQRLVLNAQKILKIDFRRPFDIMVSQKNATLFFNILLRSALASKKSIGQPATQVTLNTFHYAGVSAKNVKLGVPRLGEIIIVAKKIKTPSLSVYLKPEMSTLIKEDVEFVKSYYKMPDKEIDLNKISSWLLRIELNREMMVDKKLNMANIAEKINL</sequence>
<reference evidence="9 10" key="1">
    <citation type="journal article" date="2017" name="Genome Biol.">
        <title>New reference genome sequences of hot pepper reveal the massive evolution of plant disease-resistance genes by retroduplication.</title>
        <authorList>
            <person name="Kim S."/>
            <person name="Park J."/>
            <person name="Yeom S.I."/>
            <person name="Kim Y.M."/>
            <person name="Seo E."/>
            <person name="Kim K.T."/>
            <person name="Kim M.S."/>
            <person name="Lee J.M."/>
            <person name="Cheong K."/>
            <person name="Shin H.S."/>
            <person name="Kim S.B."/>
            <person name="Han K."/>
            <person name="Lee J."/>
            <person name="Park M."/>
            <person name="Lee H.A."/>
            <person name="Lee H.Y."/>
            <person name="Lee Y."/>
            <person name="Oh S."/>
            <person name="Lee J.H."/>
            <person name="Choi E."/>
            <person name="Choi E."/>
            <person name="Lee S.E."/>
            <person name="Jeon J."/>
            <person name="Kim H."/>
            <person name="Choi G."/>
            <person name="Song H."/>
            <person name="Lee J."/>
            <person name="Lee S.C."/>
            <person name="Kwon J.K."/>
            <person name="Lee H.Y."/>
            <person name="Koo N."/>
            <person name="Hong Y."/>
            <person name="Kim R.W."/>
            <person name="Kang W.H."/>
            <person name="Huh J.H."/>
            <person name="Kang B.C."/>
            <person name="Yang T.J."/>
            <person name="Lee Y.H."/>
            <person name="Bennetzen J.L."/>
            <person name="Choi D."/>
        </authorList>
    </citation>
    <scope>NUCLEOTIDE SEQUENCE [LARGE SCALE GENOMIC DNA]</scope>
    <source>
        <strain evidence="10">cv. PBC81</strain>
    </source>
</reference>
<keyword evidence="4" id="KW-0548">Nucleotidyltransferase</keyword>
<reference evidence="10" key="2">
    <citation type="journal article" date="2017" name="J. Anim. Genet.">
        <title>Multiple reference genome sequences of hot pepper reveal the massive evolution of plant disease resistance genes by retroduplication.</title>
        <authorList>
            <person name="Kim S."/>
            <person name="Park J."/>
            <person name="Yeom S.-I."/>
            <person name="Kim Y.-M."/>
            <person name="Seo E."/>
            <person name="Kim K.-T."/>
            <person name="Kim M.-S."/>
            <person name="Lee J.M."/>
            <person name="Cheong K."/>
            <person name="Shin H.-S."/>
            <person name="Kim S.-B."/>
            <person name="Han K."/>
            <person name="Lee J."/>
            <person name="Park M."/>
            <person name="Lee H.-A."/>
            <person name="Lee H.-Y."/>
            <person name="Lee Y."/>
            <person name="Oh S."/>
            <person name="Lee J.H."/>
            <person name="Choi E."/>
            <person name="Choi E."/>
            <person name="Lee S.E."/>
            <person name="Jeon J."/>
            <person name="Kim H."/>
            <person name="Choi G."/>
            <person name="Song H."/>
            <person name="Lee J."/>
            <person name="Lee S.-C."/>
            <person name="Kwon J.-K."/>
            <person name="Lee H.-Y."/>
            <person name="Koo N."/>
            <person name="Hong Y."/>
            <person name="Kim R.W."/>
            <person name="Kang W.-H."/>
            <person name="Huh J.H."/>
            <person name="Kang B.-C."/>
            <person name="Yang T.-J."/>
            <person name="Lee Y.-H."/>
            <person name="Bennetzen J.L."/>
            <person name="Choi D."/>
        </authorList>
    </citation>
    <scope>NUCLEOTIDE SEQUENCE [LARGE SCALE GENOMIC DNA]</scope>
    <source>
        <strain evidence="10">cv. PBC81</strain>
    </source>
</reference>
<dbReference type="GO" id="GO:0006351">
    <property type="term" value="P:DNA-templated transcription"/>
    <property type="evidence" value="ECO:0007669"/>
    <property type="project" value="InterPro"/>
</dbReference>
<accession>A0A2G2XKV1</accession>
<dbReference type="GO" id="GO:0003677">
    <property type="term" value="F:DNA binding"/>
    <property type="evidence" value="ECO:0007669"/>
    <property type="project" value="InterPro"/>
</dbReference>
<dbReference type="AlphaFoldDB" id="A0A2G2XKV1"/>
<dbReference type="InterPro" id="IPR045867">
    <property type="entry name" value="DNA-dir_RpoC_beta_prime"/>
</dbReference>
<dbReference type="GO" id="GO:0005665">
    <property type="term" value="C:RNA polymerase II, core complex"/>
    <property type="evidence" value="ECO:0007669"/>
    <property type="project" value="TreeGrafter"/>
</dbReference>
<dbReference type="Proteomes" id="UP000224567">
    <property type="component" value="Unassembled WGS sequence"/>
</dbReference>
<dbReference type="Pfam" id="PF04998">
    <property type="entry name" value="RNA_pol_Rpb1_5"/>
    <property type="match status" value="1"/>
</dbReference>
<keyword evidence="5" id="KW-0862">Zinc</keyword>
<keyword evidence="3" id="KW-0808">Transferase</keyword>
<evidence type="ECO:0000259" key="8">
    <source>
        <dbReference type="Pfam" id="PF04998"/>
    </source>
</evidence>
<evidence type="ECO:0000256" key="2">
    <source>
        <dbReference type="ARBA" id="ARBA00022478"/>
    </source>
</evidence>
<dbReference type="Gene3D" id="6.20.50.80">
    <property type="match status" value="1"/>
</dbReference>
<dbReference type="Gene3D" id="6.10.250.2940">
    <property type="match status" value="1"/>
</dbReference>
<proteinExistence type="predicted"/>
<dbReference type="PANTHER" id="PTHR19376">
    <property type="entry name" value="DNA-DIRECTED RNA POLYMERASE"/>
    <property type="match status" value="1"/>
</dbReference>
<dbReference type="EC" id="2.7.7.6" evidence="1"/>
<evidence type="ECO:0000313" key="9">
    <source>
        <dbReference type="EMBL" id="PHT58110.1"/>
    </source>
</evidence>
<evidence type="ECO:0000256" key="6">
    <source>
        <dbReference type="ARBA" id="ARBA00023163"/>
    </source>
</evidence>
<evidence type="ECO:0000256" key="5">
    <source>
        <dbReference type="ARBA" id="ARBA00022833"/>
    </source>
</evidence>
<feature type="domain" description="RNA polymerase Rpb1" evidence="8">
    <location>
        <begin position="1"/>
        <end position="256"/>
    </location>
</feature>
<dbReference type="Gene3D" id="3.30.1360.140">
    <property type="match status" value="1"/>
</dbReference>
<keyword evidence="6" id="KW-0804">Transcription</keyword>
<protein>
    <recommendedName>
        <fullName evidence="1">DNA-directed RNA polymerase</fullName>
        <ecNumber evidence="1">2.7.7.6</ecNumber>
    </recommendedName>
</protein>
<dbReference type="SUPFAM" id="SSF64484">
    <property type="entry name" value="beta and beta-prime subunits of DNA dependent RNA-polymerase"/>
    <property type="match status" value="1"/>
</dbReference>
<dbReference type="InterPro" id="IPR038593">
    <property type="entry name" value="RNA_pol_Rpb1_7_sf"/>
</dbReference>